<reference evidence="3 4" key="1">
    <citation type="submission" date="2018-10" db="EMBL/GenBank/DDBJ databases">
        <title>Falsibacillus sp. genome draft.</title>
        <authorList>
            <person name="Shi S."/>
        </authorList>
    </citation>
    <scope>NUCLEOTIDE SEQUENCE [LARGE SCALE GENOMIC DNA]</scope>
    <source>
        <strain evidence="3 4">GY 10110</strain>
    </source>
</reference>
<dbReference type="InterPro" id="IPR013974">
    <property type="entry name" value="SAF"/>
</dbReference>
<dbReference type="CDD" id="cd11614">
    <property type="entry name" value="SAF_CpaB_FlgA_like"/>
    <property type="match status" value="1"/>
</dbReference>
<dbReference type="OrthoDB" id="2989382at2"/>
<dbReference type="SMART" id="SM00858">
    <property type="entry name" value="SAF"/>
    <property type="match status" value="1"/>
</dbReference>
<accession>A0A3L7JK65</accession>
<dbReference type="RefSeq" id="WP_121682635.1">
    <property type="nucleotide sequence ID" value="NZ_RCVZ01000023.1"/>
</dbReference>
<evidence type="ECO:0000259" key="2">
    <source>
        <dbReference type="SMART" id="SM00858"/>
    </source>
</evidence>
<gene>
    <name evidence="3" type="ORF">D9X91_20980</name>
</gene>
<evidence type="ECO:0000256" key="1">
    <source>
        <dbReference type="SAM" id="MobiDB-lite"/>
    </source>
</evidence>
<dbReference type="Proteomes" id="UP000276770">
    <property type="component" value="Unassembled WGS sequence"/>
</dbReference>
<dbReference type="Gene3D" id="3.90.1210.10">
    <property type="entry name" value="Antifreeze-like/N-acetylneuraminic acid synthase C-terminal domain"/>
    <property type="match status" value="1"/>
</dbReference>
<comment type="caution">
    <text evidence="3">The sequence shown here is derived from an EMBL/GenBank/DDBJ whole genome shotgun (WGS) entry which is preliminary data.</text>
</comment>
<sequence length="258" mass="28207">MLESKRRAAIFLLLAFILAAAAGYLVLDKVKSLNSELGGMTKIYIAKDDIPPRTPITESQIGVMEIPNRFVVENSYITDKGDLAGKVSVVSLSEGEIITQNMLKPISNLRNENNRLVAIQMSDKIQFDQEIKALDRVDIVVSVDDNGKKTTKYFLRDVPVDWAQGKGKNFAGIAVEVSAEDAPKLIHMENYADKIRILKANVGKEEAGTEQAAVDESSEITTDANGDQKDSEKQPAGKTETKKPAPATTTNKSKSKKP</sequence>
<proteinExistence type="predicted"/>
<evidence type="ECO:0000313" key="3">
    <source>
        <dbReference type="EMBL" id="RLQ91188.1"/>
    </source>
</evidence>
<name>A0A3L7JK65_9BACI</name>
<evidence type="ECO:0000313" key="4">
    <source>
        <dbReference type="Proteomes" id="UP000276770"/>
    </source>
</evidence>
<dbReference type="EMBL" id="RCVZ01000023">
    <property type="protein sequence ID" value="RLQ91188.1"/>
    <property type="molecule type" value="Genomic_DNA"/>
</dbReference>
<keyword evidence="4" id="KW-1185">Reference proteome</keyword>
<organism evidence="3 4">
    <name type="scientific">Falsibacillus albus</name>
    <dbReference type="NCBI Taxonomy" id="2478915"/>
    <lineage>
        <taxon>Bacteria</taxon>
        <taxon>Bacillati</taxon>
        <taxon>Bacillota</taxon>
        <taxon>Bacilli</taxon>
        <taxon>Bacillales</taxon>
        <taxon>Bacillaceae</taxon>
        <taxon>Falsibacillus</taxon>
    </lineage>
</organism>
<feature type="domain" description="SAF" evidence="2">
    <location>
        <begin position="41"/>
        <end position="104"/>
    </location>
</feature>
<dbReference type="Pfam" id="PF08666">
    <property type="entry name" value="SAF"/>
    <property type="match status" value="1"/>
</dbReference>
<feature type="compositionally biased region" description="Basic and acidic residues" evidence="1">
    <location>
        <begin position="226"/>
        <end position="243"/>
    </location>
</feature>
<feature type="region of interest" description="Disordered" evidence="1">
    <location>
        <begin position="206"/>
        <end position="258"/>
    </location>
</feature>
<protein>
    <submittedName>
        <fullName evidence="3">Flp pilus assembly protein CpaB</fullName>
    </submittedName>
</protein>
<dbReference type="AlphaFoldDB" id="A0A3L7JK65"/>